<dbReference type="InterPro" id="IPR027417">
    <property type="entry name" value="P-loop_NTPase"/>
</dbReference>
<organism evidence="1 2">
    <name type="scientific">Paenibacillus aurantius</name>
    <dbReference type="NCBI Taxonomy" id="2918900"/>
    <lineage>
        <taxon>Bacteria</taxon>
        <taxon>Bacillati</taxon>
        <taxon>Bacillota</taxon>
        <taxon>Bacilli</taxon>
        <taxon>Bacillales</taxon>
        <taxon>Paenibacillaceae</taxon>
        <taxon>Paenibacillus</taxon>
    </lineage>
</organism>
<accession>A0AA96LFE6</accession>
<gene>
    <name evidence="1" type="ORF">MJA45_03715</name>
</gene>
<dbReference type="InterPro" id="IPR052922">
    <property type="entry name" value="Cytidylate_Kinase-2"/>
</dbReference>
<dbReference type="SUPFAM" id="SSF52540">
    <property type="entry name" value="P-loop containing nucleoside triphosphate hydrolases"/>
    <property type="match status" value="1"/>
</dbReference>
<dbReference type="Proteomes" id="UP001305702">
    <property type="component" value="Chromosome"/>
</dbReference>
<dbReference type="EMBL" id="CP130318">
    <property type="protein sequence ID" value="WNQ12169.1"/>
    <property type="molecule type" value="Genomic_DNA"/>
</dbReference>
<dbReference type="AlphaFoldDB" id="A0AA96LFE6"/>
<evidence type="ECO:0000313" key="1">
    <source>
        <dbReference type="EMBL" id="WNQ12169.1"/>
    </source>
</evidence>
<dbReference type="Gene3D" id="3.40.50.300">
    <property type="entry name" value="P-loop containing nucleotide triphosphate hydrolases"/>
    <property type="match status" value="1"/>
</dbReference>
<keyword evidence="2" id="KW-1185">Reference proteome</keyword>
<proteinExistence type="predicted"/>
<reference evidence="1 2" key="1">
    <citation type="submission" date="2022-02" db="EMBL/GenBank/DDBJ databases">
        <title>Paenibacillus sp. MBLB1776 Whole Genome Shotgun Sequencing.</title>
        <authorList>
            <person name="Hwang C.Y."/>
            <person name="Cho E.-S."/>
            <person name="Seo M.-J."/>
        </authorList>
    </citation>
    <scope>NUCLEOTIDE SEQUENCE [LARGE SCALE GENOMIC DNA]</scope>
    <source>
        <strain evidence="1 2">MBLB1776</strain>
    </source>
</reference>
<dbReference type="PANTHER" id="PTHR37816">
    <property type="entry name" value="YALI0E33011P"/>
    <property type="match status" value="1"/>
</dbReference>
<protein>
    <submittedName>
        <fullName evidence="1">DNA topology modulation protein FlaR</fullName>
    </submittedName>
</protein>
<evidence type="ECO:0000313" key="2">
    <source>
        <dbReference type="Proteomes" id="UP001305702"/>
    </source>
</evidence>
<dbReference type="RefSeq" id="WP_315605946.1">
    <property type="nucleotide sequence ID" value="NZ_CP130318.1"/>
</dbReference>
<dbReference type="KEGG" id="paun:MJA45_03715"/>
<dbReference type="PANTHER" id="PTHR37816:SF2">
    <property type="entry name" value="DNA TOPOLOGY MODULATION PROTEIN FLAR-RELATED PROTEIN"/>
    <property type="match status" value="1"/>
</dbReference>
<sequence length="174" mass="20545">MQPKIHIIGSVGSGKSTLARKLSATLDLPYYELDNIVWRRVPEGPDIRNPDEERDRLFHGILATDGWIVEGAHRNWVQPSWERADLIVYLDTPIRKRNYRILKRFLVQKLGFEKGNYKQSFDMLAKMYRWSYNHARTDKPKLMEQLKPYGDKLVILADNTELDRVIRHVRGDKR</sequence>
<name>A0AA96LFE6_9BACL</name>